<dbReference type="PANTHER" id="PTHR30404:SF0">
    <property type="entry name" value="N-ACETYLMURAMOYL-L-ALANINE AMIDASE AMIC"/>
    <property type="match status" value="1"/>
</dbReference>
<dbReference type="Proteomes" id="UP000177602">
    <property type="component" value="Unassembled WGS sequence"/>
</dbReference>
<evidence type="ECO:0000256" key="2">
    <source>
        <dbReference type="SAM" id="SignalP"/>
    </source>
</evidence>
<evidence type="ECO:0000313" key="4">
    <source>
        <dbReference type="EMBL" id="OGI62772.1"/>
    </source>
</evidence>
<gene>
    <name evidence="4" type="ORF">A2818_00815</name>
</gene>
<dbReference type="InterPro" id="IPR002508">
    <property type="entry name" value="MurNAc-LAA_cat"/>
</dbReference>
<dbReference type="AlphaFoldDB" id="A0A1F6UZG8"/>
<feature type="signal peptide" evidence="2">
    <location>
        <begin position="1"/>
        <end position="17"/>
    </location>
</feature>
<sequence>MRLLFVLILAAAIPLTAAQKKPPLYGWMVVLDPGHGGTDPGSSGNFAGKRVVEDEYVYDVALRAQRIIKSMGGLALLTIQDRRTGERSPRAQEVFPDYRGETYTGRTSVVRAGTWGLNQRLAYGNMLNRKYPKHNRAWISIHFDVVGRNRQIEGVRVIKSRTSTKLAEALRRSFGAYNWLREFAPVVENGDDAYGIRSLHILNGGNRFREKVLIELGNFNNTTDVWRVRNPVTREAYARAIATSLVGW</sequence>
<accession>A0A1F6UZG8</accession>
<evidence type="ECO:0000259" key="3">
    <source>
        <dbReference type="Pfam" id="PF01520"/>
    </source>
</evidence>
<dbReference type="EMBL" id="MFTN01000020">
    <property type="protein sequence ID" value="OGI62772.1"/>
    <property type="molecule type" value="Genomic_DNA"/>
</dbReference>
<dbReference type="Gene3D" id="3.40.630.40">
    <property type="entry name" value="Zn-dependent exopeptidases"/>
    <property type="match status" value="1"/>
</dbReference>
<protein>
    <recommendedName>
        <fullName evidence="3">MurNAc-LAA domain-containing protein</fullName>
    </recommendedName>
</protein>
<dbReference type="STRING" id="1801737.A2818_00815"/>
<feature type="domain" description="MurNAc-LAA" evidence="3">
    <location>
        <begin position="29"/>
        <end position="245"/>
    </location>
</feature>
<dbReference type="InterPro" id="IPR050695">
    <property type="entry name" value="N-acetylmuramoyl_amidase_3"/>
</dbReference>
<dbReference type="GO" id="GO:0008745">
    <property type="term" value="F:N-acetylmuramoyl-L-alanine amidase activity"/>
    <property type="evidence" value="ECO:0007669"/>
    <property type="project" value="InterPro"/>
</dbReference>
<comment type="caution">
    <text evidence="4">The sequence shown here is derived from an EMBL/GenBank/DDBJ whole genome shotgun (WGS) entry which is preliminary data.</text>
</comment>
<keyword evidence="1" id="KW-0378">Hydrolase</keyword>
<dbReference type="CDD" id="cd02696">
    <property type="entry name" value="MurNAc-LAA"/>
    <property type="match status" value="1"/>
</dbReference>
<feature type="chain" id="PRO_5009527087" description="MurNAc-LAA domain-containing protein" evidence="2">
    <location>
        <begin position="18"/>
        <end position="248"/>
    </location>
</feature>
<evidence type="ECO:0000313" key="5">
    <source>
        <dbReference type="Proteomes" id="UP000177602"/>
    </source>
</evidence>
<dbReference type="GO" id="GO:0030288">
    <property type="term" value="C:outer membrane-bounded periplasmic space"/>
    <property type="evidence" value="ECO:0007669"/>
    <property type="project" value="TreeGrafter"/>
</dbReference>
<reference evidence="4 5" key="1">
    <citation type="journal article" date="2016" name="Nat. Commun.">
        <title>Thousands of microbial genomes shed light on interconnected biogeochemical processes in an aquifer system.</title>
        <authorList>
            <person name="Anantharaman K."/>
            <person name="Brown C.T."/>
            <person name="Hug L.A."/>
            <person name="Sharon I."/>
            <person name="Castelle C.J."/>
            <person name="Probst A.J."/>
            <person name="Thomas B.C."/>
            <person name="Singh A."/>
            <person name="Wilkins M.J."/>
            <person name="Karaoz U."/>
            <person name="Brodie E.L."/>
            <person name="Williams K.H."/>
            <person name="Hubbard S.S."/>
            <person name="Banfield J.F."/>
        </authorList>
    </citation>
    <scope>NUCLEOTIDE SEQUENCE [LARGE SCALE GENOMIC DNA]</scope>
</reference>
<name>A0A1F6UZG8_9BACT</name>
<proteinExistence type="predicted"/>
<keyword evidence="2" id="KW-0732">Signal</keyword>
<dbReference type="GO" id="GO:0009253">
    <property type="term" value="P:peptidoglycan catabolic process"/>
    <property type="evidence" value="ECO:0007669"/>
    <property type="project" value="InterPro"/>
</dbReference>
<evidence type="ECO:0000256" key="1">
    <source>
        <dbReference type="ARBA" id="ARBA00022801"/>
    </source>
</evidence>
<dbReference type="PANTHER" id="PTHR30404">
    <property type="entry name" value="N-ACETYLMURAMOYL-L-ALANINE AMIDASE"/>
    <property type="match status" value="1"/>
</dbReference>
<dbReference type="SUPFAM" id="SSF53187">
    <property type="entry name" value="Zn-dependent exopeptidases"/>
    <property type="match status" value="1"/>
</dbReference>
<organism evidence="4 5">
    <name type="scientific">Candidatus Nomurabacteria bacterium RIFCSPHIGHO2_01_FULL_40_12</name>
    <dbReference type="NCBI Taxonomy" id="1801737"/>
    <lineage>
        <taxon>Bacteria</taxon>
        <taxon>Candidatus Nomuraibacteriota</taxon>
    </lineage>
</organism>
<dbReference type="Pfam" id="PF01520">
    <property type="entry name" value="Amidase_3"/>
    <property type="match status" value="1"/>
</dbReference>